<dbReference type="Proteomes" id="UP000481153">
    <property type="component" value="Unassembled WGS sequence"/>
</dbReference>
<dbReference type="Pfam" id="PF00781">
    <property type="entry name" value="DAGK_cat"/>
    <property type="match status" value="1"/>
</dbReference>
<dbReference type="SMART" id="SM00046">
    <property type="entry name" value="DAGKc"/>
    <property type="match status" value="1"/>
</dbReference>
<dbReference type="GO" id="GO:0046512">
    <property type="term" value="P:sphingosine biosynthetic process"/>
    <property type="evidence" value="ECO:0007669"/>
    <property type="project" value="TreeGrafter"/>
</dbReference>
<dbReference type="Pfam" id="PF19279">
    <property type="entry name" value="YegS_C"/>
    <property type="match status" value="1"/>
</dbReference>
<keyword evidence="4" id="KW-0067">ATP-binding</keyword>
<dbReference type="Gene3D" id="2.60.200.40">
    <property type="match status" value="1"/>
</dbReference>
<dbReference type="AlphaFoldDB" id="A0A6G0XXJ5"/>
<dbReference type="PANTHER" id="PTHR12358">
    <property type="entry name" value="SPHINGOSINE KINASE"/>
    <property type="match status" value="1"/>
</dbReference>
<dbReference type="PANTHER" id="PTHR12358:SF31">
    <property type="entry name" value="ACYLGLYCEROL KINASE, MITOCHONDRIAL"/>
    <property type="match status" value="1"/>
</dbReference>
<gene>
    <name evidence="6" type="ORF">Ae201684_000313</name>
</gene>
<evidence type="ECO:0000313" key="6">
    <source>
        <dbReference type="EMBL" id="KAF0745282.1"/>
    </source>
</evidence>
<keyword evidence="1" id="KW-0808">Transferase</keyword>
<dbReference type="VEuPathDB" id="FungiDB:AeMF1_014263"/>
<feature type="domain" description="DAGKc" evidence="5">
    <location>
        <begin position="128"/>
        <end position="269"/>
    </location>
</feature>
<evidence type="ECO:0000256" key="1">
    <source>
        <dbReference type="ARBA" id="ARBA00022679"/>
    </source>
</evidence>
<dbReference type="InterPro" id="IPR017438">
    <property type="entry name" value="ATP-NAD_kinase_N"/>
</dbReference>
<evidence type="ECO:0000256" key="3">
    <source>
        <dbReference type="ARBA" id="ARBA00022777"/>
    </source>
</evidence>
<protein>
    <recommendedName>
        <fullName evidence="5">DAGKc domain-containing protein</fullName>
    </recommendedName>
</protein>
<dbReference type="SUPFAM" id="SSF111331">
    <property type="entry name" value="NAD kinase/diacylglycerol kinase-like"/>
    <property type="match status" value="1"/>
</dbReference>
<dbReference type="InterPro" id="IPR050187">
    <property type="entry name" value="Lipid_Phosphate_FormReg"/>
</dbReference>
<name>A0A6G0XXJ5_9STRA</name>
<evidence type="ECO:0000256" key="4">
    <source>
        <dbReference type="ARBA" id="ARBA00022840"/>
    </source>
</evidence>
<keyword evidence="2" id="KW-0547">Nucleotide-binding</keyword>
<sequence length="474" mass="51924">MEGTLTCSHFTLSHRPAVLTALLEGLKIEVPTKPNLGVLLRWEDVLGANNTRSLQVLAVEDGIPLVIHTLVKARNGKRKVGSIVLEVSQSVHQNNIDDWIKIITYFADPLRPALTELPTLDTITENQPKKRNFMVLINPASGRGQGEKLFKKVEPFFVNANIDVTKVLTQRAGHATEVATTLDRSKYDAVVTVGGDGICYEFIQGLMKRLDWANAIQTPLSVLPAGGGNGLAKSVADNAGEVLTFENSAYLAVKGRPKPLDLATVRNKTSVSYIFLSLSWAFIAEMDKDSEKYRFMGAQRFTVAAVAKIMSGKHWSGTFSYIEAREDEAVPSYWESEAASADATAPQLSLLSAAVDSPKPESWKSIQGDFSMFWALNVAWPAADANFAPTAKLDDGHFHIVYIPGKATKGEFFNVLTSMDTGSHIEKPCVRVVKTRAFELQVPETDLIMVDGEAYQGGLCQVEVHRGLMRILST</sequence>
<dbReference type="GO" id="GO:0005524">
    <property type="term" value="F:ATP binding"/>
    <property type="evidence" value="ECO:0007669"/>
    <property type="project" value="UniProtKB-KW"/>
</dbReference>
<dbReference type="InterPro" id="IPR001206">
    <property type="entry name" value="Diacylglycerol_kinase_cat_dom"/>
</dbReference>
<proteinExistence type="predicted"/>
<dbReference type="InterPro" id="IPR045540">
    <property type="entry name" value="YegS/DAGK_C"/>
</dbReference>
<dbReference type="GO" id="GO:0005737">
    <property type="term" value="C:cytoplasm"/>
    <property type="evidence" value="ECO:0007669"/>
    <property type="project" value="TreeGrafter"/>
</dbReference>
<evidence type="ECO:0000313" key="7">
    <source>
        <dbReference type="Proteomes" id="UP000481153"/>
    </source>
</evidence>
<organism evidence="6 7">
    <name type="scientific">Aphanomyces euteiches</name>
    <dbReference type="NCBI Taxonomy" id="100861"/>
    <lineage>
        <taxon>Eukaryota</taxon>
        <taxon>Sar</taxon>
        <taxon>Stramenopiles</taxon>
        <taxon>Oomycota</taxon>
        <taxon>Saprolegniomycetes</taxon>
        <taxon>Saprolegniales</taxon>
        <taxon>Verrucalvaceae</taxon>
        <taxon>Aphanomyces</taxon>
    </lineage>
</organism>
<evidence type="ECO:0000259" key="5">
    <source>
        <dbReference type="PROSITE" id="PS50146"/>
    </source>
</evidence>
<keyword evidence="3" id="KW-0418">Kinase</keyword>
<dbReference type="GO" id="GO:0001727">
    <property type="term" value="F:lipid kinase activity"/>
    <property type="evidence" value="ECO:0007669"/>
    <property type="project" value="TreeGrafter"/>
</dbReference>
<dbReference type="EMBL" id="VJMJ01000002">
    <property type="protein sequence ID" value="KAF0745282.1"/>
    <property type="molecule type" value="Genomic_DNA"/>
</dbReference>
<accession>A0A6G0XXJ5</accession>
<dbReference type="PROSITE" id="PS50146">
    <property type="entry name" value="DAGK"/>
    <property type="match status" value="1"/>
</dbReference>
<dbReference type="Gene3D" id="3.40.50.10330">
    <property type="entry name" value="Probable inorganic polyphosphate/atp-NAD kinase, domain 1"/>
    <property type="match status" value="1"/>
</dbReference>
<comment type="caution">
    <text evidence="6">The sequence shown here is derived from an EMBL/GenBank/DDBJ whole genome shotgun (WGS) entry which is preliminary data.</text>
</comment>
<dbReference type="InterPro" id="IPR016064">
    <property type="entry name" value="NAD/diacylglycerol_kinase_sf"/>
</dbReference>
<keyword evidence="7" id="KW-1185">Reference proteome</keyword>
<dbReference type="GO" id="GO:0016020">
    <property type="term" value="C:membrane"/>
    <property type="evidence" value="ECO:0007669"/>
    <property type="project" value="TreeGrafter"/>
</dbReference>
<reference evidence="6 7" key="1">
    <citation type="submission" date="2019-07" db="EMBL/GenBank/DDBJ databases">
        <title>Genomics analysis of Aphanomyces spp. identifies a new class of oomycete effector associated with host adaptation.</title>
        <authorList>
            <person name="Gaulin E."/>
        </authorList>
    </citation>
    <scope>NUCLEOTIDE SEQUENCE [LARGE SCALE GENOMIC DNA]</scope>
    <source>
        <strain evidence="6 7">ATCC 201684</strain>
    </source>
</reference>
<evidence type="ECO:0000256" key="2">
    <source>
        <dbReference type="ARBA" id="ARBA00022741"/>
    </source>
</evidence>